<evidence type="ECO:0000313" key="3">
    <source>
        <dbReference type="EMBL" id="TWO68193.1"/>
    </source>
</evidence>
<dbReference type="OrthoDB" id="9814807at2"/>
<evidence type="ECO:0000259" key="2">
    <source>
        <dbReference type="Pfam" id="PF01757"/>
    </source>
</evidence>
<keyword evidence="3" id="KW-0808">Transferase</keyword>
<name>A0A562ZI65_9BURK</name>
<keyword evidence="1" id="KW-1133">Transmembrane helix</keyword>
<keyword evidence="4" id="KW-1185">Reference proteome</keyword>
<protein>
    <submittedName>
        <fullName evidence="3">Acyltransferase</fullName>
    </submittedName>
</protein>
<dbReference type="GO" id="GO:0000271">
    <property type="term" value="P:polysaccharide biosynthetic process"/>
    <property type="evidence" value="ECO:0007669"/>
    <property type="project" value="TreeGrafter"/>
</dbReference>
<organism evidence="3 4">
    <name type="scientific">Caenimonas sedimenti</name>
    <dbReference type="NCBI Taxonomy" id="2596921"/>
    <lineage>
        <taxon>Bacteria</taxon>
        <taxon>Pseudomonadati</taxon>
        <taxon>Pseudomonadota</taxon>
        <taxon>Betaproteobacteria</taxon>
        <taxon>Burkholderiales</taxon>
        <taxon>Comamonadaceae</taxon>
        <taxon>Caenimonas</taxon>
    </lineage>
</organism>
<feature type="transmembrane region" description="Helical" evidence="1">
    <location>
        <begin position="172"/>
        <end position="192"/>
    </location>
</feature>
<evidence type="ECO:0000313" key="4">
    <source>
        <dbReference type="Proteomes" id="UP000318199"/>
    </source>
</evidence>
<dbReference type="GO" id="GO:0016020">
    <property type="term" value="C:membrane"/>
    <property type="evidence" value="ECO:0007669"/>
    <property type="project" value="TreeGrafter"/>
</dbReference>
<keyword evidence="1" id="KW-0812">Transmembrane</keyword>
<feature type="transmembrane region" description="Helical" evidence="1">
    <location>
        <begin position="199"/>
        <end position="219"/>
    </location>
</feature>
<feature type="transmembrane region" description="Helical" evidence="1">
    <location>
        <begin position="45"/>
        <end position="64"/>
    </location>
</feature>
<dbReference type="PANTHER" id="PTHR23028:SF131">
    <property type="entry name" value="BLR2367 PROTEIN"/>
    <property type="match status" value="1"/>
</dbReference>
<keyword evidence="1" id="KW-0472">Membrane</keyword>
<sequence length="398" mass="43498">MDHAALAGEHAQGCRIRDADGAVTGTGPAWPGGDKYPVIDILRGAAALTVVVYHVIAMTGWPGFPTSHGRLVFSYGWVGVNLFLVISGFVIGLTALNGYARNGSGFRAPYVRRRLARILPLYLLTGVVYVLLVESSLLQGPISNLVKQVAVHLLFVHNFSESTFGTINGPNWSVALEMQFYLLVLFITPWLARAPAWTTLVSGLAAAMLFRWASTLVLVPGVAPTMQQHVVSVWLPGVLDHFALGIFLAKAVRGEAGSRLQACLRTGWRPFVAWALVAAVLLRLAGWVLVDRPYWDNPLMIVGFPTLLAAGLSALVAAAITFPHPRSLLHRPLRYLGEISYGIYLWHVPVILSVIQRKLDWREDRLLTFVLVATVLLAAATWHLVEKPALDALQKDKA</sequence>
<comment type="caution">
    <text evidence="3">The sequence shown here is derived from an EMBL/GenBank/DDBJ whole genome shotgun (WGS) entry which is preliminary data.</text>
</comment>
<feature type="domain" description="Acyltransferase 3" evidence="2">
    <location>
        <begin position="39"/>
        <end position="379"/>
    </location>
</feature>
<dbReference type="InterPro" id="IPR002656">
    <property type="entry name" value="Acyl_transf_3_dom"/>
</dbReference>
<evidence type="ECO:0000256" key="1">
    <source>
        <dbReference type="SAM" id="Phobius"/>
    </source>
</evidence>
<feature type="transmembrane region" description="Helical" evidence="1">
    <location>
        <begin position="76"/>
        <end position="99"/>
    </location>
</feature>
<dbReference type="GO" id="GO:0016747">
    <property type="term" value="F:acyltransferase activity, transferring groups other than amino-acyl groups"/>
    <property type="evidence" value="ECO:0007669"/>
    <property type="project" value="InterPro"/>
</dbReference>
<dbReference type="Pfam" id="PF01757">
    <property type="entry name" value="Acyl_transf_3"/>
    <property type="match status" value="1"/>
</dbReference>
<feature type="transmembrane region" description="Helical" evidence="1">
    <location>
        <begin position="302"/>
        <end position="323"/>
    </location>
</feature>
<accession>A0A562ZI65</accession>
<feature type="transmembrane region" description="Helical" evidence="1">
    <location>
        <begin position="367"/>
        <end position="385"/>
    </location>
</feature>
<feature type="transmembrane region" description="Helical" evidence="1">
    <location>
        <begin position="231"/>
        <end position="250"/>
    </location>
</feature>
<dbReference type="PANTHER" id="PTHR23028">
    <property type="entry name" value="ACETYLTRANSFERASE"/>
    <property type="match status" value="1"/>
</dbReference>
<dbReference type="EMBL" id="VOBQ01000020">
    <property type="protein sequence ID" value="TWO68193.1"/>
    <property type="molecule type" value="Genomic_DNA"/>
</dbReference>
<dbReference type="InterPro" id="IPR050879">
    <property type="entry name" value="Acyltransferase_3"/>
</dbReference>
<dbReference type="AlphaFoldDB" id="A0A562ZI65"/>
<feature type="transmembrane region" description="Helical" evidence="1">
    <location>
        <begin position="271"/>
        <end position="290"/>
    </location>
</feature>
<feature type="transmembrane region" description="Helical" evidence="1">
    <location>
        <begin position="119"/>
        <end position="138"/>
    </location>
</feature>
<dbReference type="Proteomes" id="UP000318199">
    <property type="component" value="Unassembled WGS sequence"/>
</dbReference>
<gene>
    <name evidence="3" type="ORF">FN976_23235</name>
</gene>
<reference evidence="3 4" key="1">
    <citation type="submission" date="2019-07" db="EMBL/GenBank/DDBJ databases">
        <title>Caenimonas sedimenti sp. nov., isolated from activated sludge.</title>
        <authorList>
            <person name="Xu J."/>
        </authorList>
    </citation>
    <scope>NUCLEOTIDE SEQUENCE [LARGE SCALE GENOMIC DNA]</scope>
    <source>
        <strain evidence="3 4">HX-9-20</strain>
    </source>
</reference>
<proteinExistence type="predicted"/>
<keyword evidence="3" id="KW-0012">Acyltransferase</keyword>